<keyword evidence="2" id="KW-1185">Reference proteome</keyword>
<accession>A0ACD6AF82</accession>
<evidence type="ECO:0000313" key="1">
    <source>
        <dbReference type="EnsemblPlants" id="AVESA.00010b.r2.7DG1346280.1.CDS"/>
    </source>
</evidence>
<dbReference type="Proteomes" id="UP001732700">
    <property type="component" value="Chromosome 7D"/>
</dbReference>
<protein>
    <submittedName>
        <fullName evidence="1">Uncharacterized protein</fullName>
    </submittedName>
</protein>
<dbReference type="EnsemblPlants" id="AVESA.00010b.r2.7DG1346280.1">
    <property type="protein sequence ID" value="AVESA.00010b.r2.7DG1346280.1.CDS"/>
    <property type="gene ID" value="AVESA.00010b.r2.7DG1346280"/>
</dbReference>
<reference evidence="1" key="1">
    <citation type="submission" date="2021-05" db="EMBL/GenBank/DDBJ databases">
        <authorList>
            <person name="Scholz U."/>
            <person name="Mascher M."/>
            <person name="Fiebig A."/>
        </authorList>
    </citation>
    <scope>NUCLEOTIDE SEQUENCE [LARGE SCALE GENOMIC DNA]</scope>
</reference>
<sequence length="499" mass="55647">MVASQRDRARPDLFLISVKLTRAGKRHQRRDSRRTPVGQKRRFDFVLFSAPLRRSRSPVQSLARHWPKRKPMEFSFRAGDRGPSSSASGGSPPAPLPNHRVDYFRGPAGPLPPPSFEWEAARREEIIRKEVNRRLIEEEVRREFEAKGDLAFAQGHHGGFGPGPFFPPGHFMPPPMPLPMHAPPPMPFEGFGAWPGFNQFGPRPHAGFGEMMPFICEEKRWSPPRPKRKQKLQLLEIEPSGGPEAISSKTKVPRMKRNADTIVGPTIPKKVQKLTKDWSCALCQVTATSEAGLNEHLEGRKHKAKLAQCGASKVISDDKTNSRKVTGNKSVTDPCDAPKKICILVDGAMHEVVQKNNYLWCNRCKVRCDSNVTMAGHLRSKKHTKLNKVWTSIETVRMNTKTNEGLISPSESKVNTNDSTDIPEVIKGDIDMAIQVDECGPIENPLEVMKESTSMASEAESTGTGTEVHENSPVETPVKSNKETMDLTNDVSQLVPKEE</sequence>
<name>A0ACD6AF82_AVESA</name>
<evidence type="ECO:0000313" key="2">
    <source>
        <dbReference type="Proteomes" id="UP001732700"/>
    </source>
</evidence>
<organism evidence="1 2">
    <name type="scientific">Avena sativa</name>
    <name type="common">Oat</name>
    <dbReference type="NCBI Taxonomy" id="4498"/>
    <lineage>
        <taxon>Eukaryota</taxon>
        <taxon>Viridiplantae</taxon>
        <taxon>Streptophyta</taxon>
        <taxon>Embryophyta</taxon>
        <taxon>Tracheophyta</taxon>
        <taxon>Spermatophyta</taxon>
        <taxon>Magnoliopsida</taxon>
        <taxon>Liliopsida</taxon>
        <taxon>Poales</taxon>
        <taxon>Poaceae</taxon>
        <taxon>BOP clade</taxon>
        <taxon>Pooideae</taxon>
        <taxon>Poodae</taxon>
        <taxon>Poeae</taxon>
        <taxon>Poeae Chloroplast Group 1 (Aveneae type)</taxon>
        <taxon>Aveninae</taxon>
        <taxon>Avena</taxon>
    </lineage>
</organism>
<proteinExistence type="predicted"/>
<reference evidence="1" key="2">
    <citation type="submission" date="2025-09" db="UniProtKB">
        <authorList>
            <consortium name="EnsemblPlants"/>
        </authorList>
    </citation>
    <scope>IDENTIFICATION</scope>
</reference>